<dbReference type="InterPro" id="IPR036322">
    <property type="entry name" value="WD40_repeat_dom_sf"/>
</dbReference>
<evidence type="ECO:0000256" key="3">
    <source>
        <dbReference type="PROSITE-ProRule" id="PRU00221"/>
    </source>
</evidence>
<dbReference type="PANTHER" id="PTHR16017:SF0">
    <property type="entry name" value="WD REPEAT-CONTAINING PROTEIN 70"/>
    <property type="match status" value="1"/>
</dbReference>
<dbReference type="SUPFAM" id="SSF50978">
    <property type="entry name" value="WD40 repeat-like"/>
    <property type="match status" value="1"/>
</dbReference>
<accession>A0A0W4ZIW1</accession>
<dbReference type="AlphaFoldDB" id="A0A0W4ZIW1"/>
<reference evidence="6" key="1">
    <citation type="journal article" date="2016" name="Nat. Commun.">
        <title>Genome analysis of three Pneumocystis species reveals adaptation mechanisms to life exclusively in mammalian hosts.</title>
        <authorList>
            <person name="Ma L."/>
            <person name="Chen Z."/>
            <person name="Huang D.W."/>
            <person name="Kutty G."/>
            <person name="Ishihara M."/>
            <person name="Wang H."/>
            <person name="Abouelleil A."/>
            <person name="Bishop L."/>
            <person name="Davey E."/>
            <person name="Deng R."/>
            <person name="Deng X."/>
            <person name="Fan L."/>
            <person name="Fantoni G."/>
            <person name="Fitzgerald M."/>
            <person name="Gogineni E."/>
            <person name="Goldberg J.M."/>
            <person name="Handley G."/>
            <person name="Hu X."/>
            <person name="Huber C."/>
            <person name="Jiao X."/>
            <person name="Jones K."/>
            <person name="Levin J.Z."/>
            <person name="Liu Y."/>
            <person name="Macdonald P."/>
            <person name="Melnikov A."/>
            <person name="Raley C."/>
            <person name="Sassi M."/>
            <person name="Sherman B.T."/>
            <person name="Song X."/>
            <person name="Sykes S."/>
            <person name="Tran B."/>
            <person name="Walsh L."/>
            <person name="Xia Y."/>
            <person name="Yang J."/>
            <person name="Young S."/>
            <person name="Zeng Q."/>
            <person name="Zheng X."/>
            <person name="Stephens R."/>
            <person name="Nusbaum C."/>
            <person name="Birren B.W."/>
            <person name="Azadi P."/>
            <person name="Lempicki R.A."/>
            <person name="Cuomo C.A."/>
            <person name="Kovacs J.A."/>
        </authorList>
    </citation>
    <scope>NUCLEOTIDE SEQUENCE [LARGE SCALE GENOMIC DNA]</scope>
    <source>
        <strain evidence="6">RU7</strain>
    </source>
</reference>
<comment type="caution">
    <text evidence="5">The sequence shown here is derived from an EMBL/GenBank/DDBJ whole genome shotgun (WGS) entry which is preliminary data.</text>
</comment>
<feature type="repeat" description="WD" evidence="3">
    <location>
        <begin position="81"/>
        <end position="115"/>
    </location>
</feature>
<evidence type="ECO:0000313" key="6">
    <source>
        <dbReference type="Proteomes" id="UP000053447"/>
    </source>
</evidence>
<keyword evidence="1 3" id="KW-0853">WD repeat</keyword>
<dbReference type="Gene3D" id="2.130.10.10">
    <property type="entry name" value="YVTN repeat-like/Quinoprotein amine dehydrogenase"/>
    <property type="match status" value="2"/>
</dbReference>
<dbReference type="RefSeq" id="XP_018228878.1">
    <property type="nucleotide sequence ID" value="XM_018374998.1"/>
</dbReference>
<organism evidence="5 6">
    <name type="scientific">Pneumocystis jirovecii (strain RU7)</name>
    <name type="common">Human pneumocystis pneumonia agent</name>
    <dbReference type="NCBI Taxonomy" id="1408657"/>
    <lineage>
        <taxon>Eukaryota</taxon>
        <taxon>Fungi</taxon>
        <taxon>Dikarya</taxon>
        <taxon>Ascomycota</taxon>
        <taxon>Taphrinomycotina</taxon>
        <taxon>Pneumocystomycetes</taxon>
        <taxon>Pneumocystaceae</taxon>
        <taxon>Pneumocystis</taxon>
    </lineage>
</organism>
<dbReference type="GO" id="GO:0000724">
    <property type="term" value="P:double-strand break repair via homologous recombination"/>
    <property type="evidence" value="ECO:0007669"/>
    <property type="project" value="EnsemblFungi"/>
</dbReference>
<proteinExistence type="predicted"/>
<evidence type="ECO:0000256" key="4">
    <source>
        <dbReference type="SAM" id="MobiDB-lite"/>
    </source>
</evidence>
<dbReference type="GO" id="GO:0005634">
    <property type="term" value="C:nucleus"/>
    <property type="evidence" value="ECO:0007669"/>
    <property type="project" value="EnsemblFungi"/>
</dbReference>
<dbReference type="PROSITE" id="PS50294">
    <property type="entry name" value="WD_REPEATS_REGION"/>
    <property type="match status" value="2"/>
</dbReference>
<dbReference type="PRINTS" id="PR00320">
    <property type="entry name" value="GPROTEINBRPT"/>
</dbReference>
<sequence>MSYSTIQENHDFRNLLPLSFGKRECSGDLKEAFKKTKRKDACIQETNNKEHPKTKKSENLSDSETDYSEDDDIPVSHEIVLKDHTKAISALSLDPSGARIVSGSYDSNIKMWDFSGMSTRCNPFRTLEIVESQHVHHLEWNTVGDTLLYVSANSQAKILDREGEEISECVKGDPYLRDLKNTSGHISELTGGSWNPVSRERFMTSSIDSTVRLWNVNQTRKNEHIIVHKSKVSGKKIKVCSSAYSHDASFIATADSDGALSLWAGKGPFHRPMGGTVLHAHEKETHTSCINFLPTGNLMVTRGGDHTVKPVWDVRKFKEPLVIKDQIQSHYPETNIVFSPDGQYILTGTSIITDTGNTGKLVVLKTHNLEIVKELSIENSAVIRVLWHTKINQILAGTADAAIHVLYSPKSSIKGAKQVLTKAPKVRHIDDDSSLTIDIYAGAVSGSIILPNGKLDETADTELTNARRERIMIRKDPIRSRIPSAPARNAPGGRSNNPDENHVRNSISLISMRDEDPREALLKYAELAEKDPMFTGIYKENQPTPIFADHTEDTTEPVKHTKKNTLKPLS</sequence>
<protein>
    <submittedName>
        <fullName evidence="5">Uncharacterized protein</fullName>
    </submittedName>
</protein>
<dbReference type="InterPro" id="IPR015943">
    <property type="entry name" value="WD40/YVTN_repeat-like_dom_sf"/>
</dbReference>
<dbReference type="PANTHER" id="PTHR16017">
    <property type="entry name" value="GASTRULATION DEFECTIVE PROTEIN 1-RELATED"/>
    <property type="match status" value="1"/>
</dbReference>
<feature type="compositionally biased region" description="Basic and acidic residues" evidence="4">
    <location>
        <begin position="35"/>
        <end position="59"/>
    </location>
</feature>
<feature type="region of interest" description="Disordered" evidence="4">
    <location>
        <begin position="478"/>
        <end position="503"/>
    </location>
</feature>
<dbReference type="InterPro" id="IPR020472">
    <property type="entry name" value="WD40_PAC1"/>
</dbReference>
<keyword evidence="2" id="KW-0677">Repeat</keyword>
<dbReference type="InterPro" id="IPR001680">
    <property type="entry name" value="WD40_rpt"/>
</dbReference>
<dbReference type="EMBL" id="LFWA01000012">
    <property type="protein sequence ID" value="KTW28316.1"/>
    <property type="molecule type" value="Genomic_DNA"/>
</dbReference>
<dbReference type="STRING" id="1408657.A0A0W4ZIW1"/>
<dbReference type="GeneID" id="28941253"/>
<feature type="compositionally biased region" description="Acidic residues" evidence="4">
    <location>
        <begin position="61"/>
        <end position="70"/>
    </location>
</feature>
<feature type="repeat" description="WD" evidence="3">
    <location>
        <begin position="232"/>
        <end position="263"/>
    </location>
</feature>
<dbReference type="InterPro" id="IPR051858">
    <property type="entry name" value="WD_repeat_GAD-1"/>
</dbReference>
<feature type="region of interest" description="Disordered" evidence="4">
    <location>
        <begin position="544"/>
        <end position="570"/>
    </location>
</feature>
<evidence type="ECO:0000256" key="2">
    <source>
        <dbReference type="ARBA" id="ARBA00022737"/>
    </source>
</evidence>
<dbReference type="PROSITE" id="PS50082">
    <property type="entry name" value="WD_REPEATS_2"/>
    <property type="match status" value="3"/>
</dbReference>
<name>A0A0W4ZIW1_PNEJ7</name>
<dbReference type="PROSITE" id="PS00678">
    <property type="entry name" value="WD_REPEATS_1"/>
    <property type="match status" value="1"/>
</dbReference>
<feature type="region of interest" description="Disordered" evidence="4">
    <location>
        <begin position="35"/>
        <end position="70"/>
    </location>
</feature>
<dbReference type="Pfam" id="PF00400">
    <property type="entry name" value="WD40"/>
    <property type="match status" value="1"/>
</dbReference>
<dbReference type="GO" id="GO:0080008">
    <property type="term" value="C:Cul4-RING E3 ubiquitin ligase complex"/>
    <property type="evidence" value="ECO:0007669"/>
    <property type="project" value="EnsemblFungi"/>
</dbReference>
<dbReference type="Proteomes" id="UP000053447">
    <property type="component" value="Unassembled WGS sequence"/>
</dbReference>
<feature type="compositionally biased region" description="Basic and acidic residues" evidence="4">
    <location>
        <begin position="549"/>
        <end position="559"/>
    </location>
</feature>
<dbReference type="SMART" id="SM00320">
    <property type="entry name" value="WD40"/>
    <property type="match status" value="6"/>
</dbReference>
<keyword evidence="6" id="KW-1185">Reference proteome</keyword>
<feature type="compositionally biased region" description="Basic residues" evidence="4">
    <location>
        <begin position="560"/>
        <end position="570"/>
    </location>
</feature>
<dbReference type="InterPro" id="IPR019775">
    <property type="entry name" value="WD40_repeat_CS"/>
</dbReference>
<dbReference type="eggNOG" id="KOG0772">
    <property type="taxonomic scope" value="Eukaryota"/>
</dbReference>
<dbReference type="VEuPathDB" id="FungiDB:T551_02735"/>
<gene>
    <name evidence="5" type="ORF">T551_02735</name>
</gene>
<evidence type="ECO:0000313" key="5">
    <source>
        <dbReference type="EMBL" id="KTW28316.1"/>
    </source>
</evidence>
<dbReference type="GO" id="GO:0035861">
    <property type="term" value="C:site of double-strand break"/>
    <property type="evidence" value="ECO:0007669"/>
    <property type="project" value="EnsemblFungi"/>
</dbReference>
<evidence type="ECO:0000256" key="1">
    <source>
        <dbReference type="ARBA" id="ARBA00022574"/>
    </source>
</evidence>
<feature type="repeat" description="WD" evidence="3">
    <location>
        <begin position="182"/>
        <end position="224"/>
    </location>
</feature>
<dbReference type="OrthoDB" id="10264376at2759"/>